<evidence type="ECO:0000313" key="5">
    <source>
        <dbReference type="Proteomes" id="UP000256661"/>
    </source>
</evidence>
<evidence type="ECO:0000256" key="2">
    <source>
        <dbReference type="SAM" id="Phobius"/>
    </source>
</evidence>
<accession>A0A3D9SJD4</accession>
<dbReference type="RefSeq" id="WP_116021558.1">
    <property type="nucleotide sequence ID" value="NZ_QTTT01000001.1"/>
</dbReference>
<protein>
    <submittedName>
        <fullName evidence="4">Uncharacterized protein DUF2510</fullName>
    </submittedName>
</protein>
<proteinExistence type="predicted"/>
<reference evidence="4 5" key="1">
    <citation type="submission" date="2018-08" db="EMBL/GenBank/DDBJ databases">
        <title>Sequencing the genomes of 1000 actinobacteria strains.</title>
        <authorList>
            <person name="Klenk H.-P."/>
        </authorList>
    </citation>
    <scope>NUCLEOTIDE SEQUENCE [LARGE SCALE GENOMIC DNA]</scope>
    <source>
        <strain evidence="4 5">DSM 43927</strain>
    </source>
</reference>
<feature type="compositionally biased region" description="Pro residues" evidence="1">
    <location>
        <begin position="52"/>
        <end position="63"/>
    </location>
</feature>
<dbReference type="Proteomes" id="UP000256661">
    <property type="component" value="Unassembled WGS sequence"/>
</dbReference>
<dbReference type="InterPro" id="IPR018929">
    <property type="entry name" value="DUF2510"/>
</dbReference>
<dbReference type="EMBL" id="QTTT01000001">
    <property type="protein sequence ID" value="REE95817.1"/>
    <property type="molecule type" value="Genomic_DNA"/>
</dbReference>
<feature type="region of interest" description="Disordered" evidence="1">
    <location>
        <begin position="1"/>
        <end position="134"/>
    </location>
</feature>
<keyword evidence="2" id="KW-0472">Membrane</keyword>
<feature type="transmembrane region" description="Helical" evidence="2">
    <location>
        <begin position="141"/>
        <end position="166"/>
    </location>
</feature>
<sequence>MSGQTPAGWYHDPYGTPGLLRYWDGGQWTQATQPTDEWEDAETTQGGAGSSSPPPPAATPPSSPSGAPQIIAPPAAGGGQPGPSTPPPWTPTPEAQPAWNWEGVPPSPQTPQPWRSPVGPQTPQPWQPPPAPPARGGNGMLWALSGGGVVIVALIVVVALFASGVFEEDPRPLPTAAPSPGTAAPSVRATVKSPVTGTLQDTASGVSYAQLGAPWRPQTVDPNGRFATTYGFSRGQIAVVQNDYNGQSEYLASVYSGRLPSSVEYGGPEDLASAVTAFAKTIETEPEPNGSYPSHTREDLEADDLEISDHKAYFTKFRLDFPQAQARGWNFRSETVTFVLIDQGSGTRPSVVWITIPDSHPNGGDLDQLFESIKVP</sequence>
<dbReference type="AlphaFoldDB" id="A0A3D9SJD4"/>
<name>A0A3D9SJD4_9ACTN</name>
<evidence type="ECO:0000259" key="3">
    <source>
        <dbReference type="Pfam" id="PF10708"/>
    </source>
</evidence>
<comment type="caution">
    <text evidence="4">The sequence shown here is derived from an EMBL/GenBank/DDBJ whole genome shotgun (WGS) entry which is preliminary data.</text>
</comment>
<gene>
    <name evidence="4" type="ORF">DFJ69_1228</name>
</gene>
<evidence type="ECO:0000313" key="4">
    <source>
        <dbReference type="EMBL" id="REE95817.1"/>
    </source>
</evidence>
<evidence type="ECO:0000256" key="1">
    <source>
        <dbReference type="SAM" id="MobiDB-lite"/>
    </source>
</evidence>
<feature type="compositionally biased region" description="Pro residues" evidence="1">
    <location>
        <begin position="120"/>
        <end position="133"/>
    </location>
</feature>
<feature type="region of interest" description="Disordered" evidence="1">
    <location>
        <begin position="168"/>
        <end position="187"/>
    </location>
</feature>
<feature type="compositionally biased region" description="Low complexity" evidence="1">
    <location>
        <begin position="64"/>
        <end position="75"/>
    </location>
</feature>
<dbReference type="Pfam" id="PF10708">
    <property type="entry name" value="DUF2510"/>
    <property type="match status" value="1"/>
</dbReference>
<feature type="domain" description="DUF2510" evidence="3">
    <location>
        <begin position="7"/>
        <end position="36"/>
    </location>
</feature>
<dbReference type="OrthoDB" id="5065474at2"/>
<organism evidence="4 5">
    <name type="scientific">Thermomonospora umbrina</name>
    <dbReference type="NCBI Taxonomy" id="111806"/>
    <lineage>
        <taxon>Bacteria</taxon>
        <taxon>Bacillati</taxon>
        <taxon>Actinomycetota</taxon>
        <taxon>Actinomycetes</taxon>
        <taxon>Streptosporangiales</taxon>
        <taxon>Thermomonosporaceae</taxon>
        <taxon>Thermomonospora</taxon>
    </lineage>
</organism>
<keyword evidence="5" id="KW-1185">Reference proteome</keyword>
<keyword evidence="2" id="KW-0812">Transmembrane</keyword>
<keyword evidence="2" id="KW-1133">Transmembrane helix</keyword>